<dbReference type="AlphaFoldDB" id="Q5P186"/>
<accession>Q5P186</accession>
<dbReference type="KEGG" id="eba:ebA4927"/>
<evidence type="ECO:0000259" key="2">
    <source>
        <dbReference type="Pfam" id="PF01609"/>
    </source>
</evidence>
<dbReference type="Proteomes" id="UP000006552">
    <property type="component" value="Chromosome"/>
</dbReference>
<organism evidence="3 4">
    <name type="scientific">Aromatoleum aromaticum (strain DSM 19018 / LMG 30748 / EbN1)</name>
    <name type="common">Azoarcus sp. (strain EbN1)</name>
    <dbReference type="NCBI Taxonomy" id="76114"/>
    <lineage>
        <taxon>Bacteria</taxon>
        <taxon>Pseudomonadati</taxon>
        <taxon>Pseudomonadota</taxon>
        <taxon>Betaproteobacteria</taxon>
        <taxon>Rhodocyclales</taxon>
        <taxon>Rhodocyclaceae</taxon>
        <taxon>Aromatoleum</taxon>
    </lineage>
</organism>
<dbReference type="GO" id="GO:0003677">
    <property type="term" value="F:DNA binding"/>
    <property type="evidence" value="ECO:0007669"/>
    <property type="project" value="InterPro"/>
</dbReference>
<dbReference type="EMBL" id="CR555306">
    <property type="protein sequence ID" value="CAI08928.1"/>
    <property type="molecule type" value="Genomic_DNA"/>
</dbReference>
<keyword evidence="4" id="KW-1185">Reference proteome</keyword>
<reference evidence="3 4" key="1">
    <citation type="journal article" date="2005" name="Arch. Microbiol.">
        <title>The genome sequence of an anaerobic aromatic-degrading denitrifying bacterium, strain EbN1.</title>
        <authorList>
            <person name="Rabus R."/>
            <person name="Kube M."/>
            <person name="Heider J."/>
            <person name="Beck A."/>
            <person name="Heitmann K."/>
            <person name="Widdel F."/>
            <person name="Reinhardt R."/>
        </authorList>
    </citation>
    <scope>NUCLEOTIDE SEQUENCE [LARGE SCALE GENOMIC DNA]</scope>
    <source>
        <strain evidence="3 4">EbN1</strain>
    </source>
</reference>
<dbReference type="GO" id="GO:0004803">
    <property type="term" value="F:transposase activity"/>
    <property type="evidence" value="ECO:0007669"/>
    <property type="project" value="InterPro"/>
</dbReference>
<dbReference type="GO" id="GO:0006313">
    <property type="term" value="P:DNA transposition"/>
    <property type="evidence" value="ECO:0007669"/>
    <property type="project" value="InterPro"/>
</dbReference>
<evidence type="ECO:0000256" key="1">
    <source>
        <dbReference type="SAM" id="MobiDB-lite"/>
    </source>
</evidence>
<name>Q5P186_AROAE</name>
<gene>
    <name evidence="3" type="primary">tnpF15</name>
    <name evidence="3" type="ORF">ebA4927</name>
</gene>
<feature type="domain" description="Transposase IS4-like" evidence="2">
    <location>
        <begin position="5"/>
        <end position="74"/>
    </location>
</feature>
<dbReference type="InterPro" id="IPR002559">
    <property type="entry name" value="Transposase_11"/>
</dbReference>
<protein>
    <submittedName>
        <fullName evidence="3">Transposase</fullName>
    </submittedName>
</protein>
<dbReference type="STRING" id="76114.ebA4927"/>
<dbReference type="Pfam" id="PF01609">
    <property type="entry name" value="DDE_Tnp_1"/>
    <property type="match status" value="1"/>
</dbReference>
<dbReference type="HOGENOM" id="CLU_2462407_0_0_4"/>
<evidence type="ECO:0000313" key="4">
    <source>
        <dbReference type="Proteomes" id="UP000006552"/>
    </source>
</evidence>
<proteinExistence type="predicted"/>
<feature type="region of interest" description="Disordered" evidence="1">
    <location>
        <begin position="1"/>
        <end position="31"/>
    </location>
</feature>
<dbReference type="eggNOG" id="COG3039">
    <property type="taxonomic scope" value="Bacteria"/>
</dbReference>
<sequence length="88" mass="10247">MKENGFRNQIQRKGKRNKPLSECQQRRNQRIAKTRARVEHVFGAIDQMGGKLLRTIGQARANFAMTMMAACYNLKRLVYFRKVGIEAF</sequence>
<evidence type="ECO:0000313" key="3">
    <source>
        <dbReference type="EMBL" id="CAI08928.1"/>
    </source>
</evidence>